<dbReference type="Pfam" id="PF13454">
    <property type="entry name" value="NAD_binding_9"/>
    <property type="match status" value="1"/>
</dbReference>
<gene>
    <name evidence="2" type="ORF">GCM10022216_35310</name>
</gene>
<evidence type="ECO:0000259" key="1">
    <source>
        <dbReference type="Pfam" id="PF13454"/>
    </source>
</evidence>
<comment type="caution">
    <text evidence="2">The sequence shown here is derived from an EMBL/GenBank/DDBJ whole genome shotgun (WGS) entry which is preliminary data.</text>
</comment>
<reference evidence="3" key="1">
    <citation type="journal article" date="2019" name="Int. J. Syst. Evol. Microbiol.">
        <title>The Global Catalogue of Microorganisms (GCM) 10K type strain sequencing project: providing services to taxonomists for standard genome sequencing and annotation.</title>
        <authorList>
            <consortium name="The Broad Institute Genomics Platform"/>
            <consortium name="The Broad Institute Genome Sequencing Center for Infectious Disease"/>
            <person name="Wu L."/>
            <person name="Ma J."/>
        </authorList>
    </citation>
    <scope>NUCLEOTIDE SEQUENCE [LARGE SCALE GENOMIC DNA]</scope>
    <source>
        <strain evidence="3">JCM 16704</strain>
    </source>
</reference>
<dbReference type="InterPro" id="IPR038732">
    <property type="entry name" value="HpyO/CreE_NAD-binding"/>
</dbReference>
<keyword evidence="3" id="KW-1185">Reference proteome</keyword>
<evidence type="ECO:0000313" key="3">
    <source>
        <dbReference type="Proteomes" id="UP001500101"/>
    </source>
</evidence>
<sequence>MIWTSLQLPKDPNGTFVSVKSRIKRVVDLEIAENKDYVSVIGGGIYGLKTLLSLLCKLKSISKSNKITSIHWYNKNENFATGKIYSPDQPAYLSLDHCIKDLNLFDFEEQNNNLSYGKSFQNWLLEKLPADQTVDSFDYCSKELFGHYLVESLCHIMDNMPNQVELILIQAEVTGIEINNGFARLNDKFSEFPFKYRSCCIQIGYENKNNLLKYIPNSDAIKDRYFPDHRAYESLDRIPKKAQVAVKESGLEAVDTILVLTEGRGGIFYKKDDEVKYIPSGLEPTMYLFSRSNLPSLPRNKFHKDHKYQLQFMTNDWVQEMLEKKVKFNFEEDILPVLNKEIQYAFYSQLPHLKDSTTEEILAFIAVQPSNTRFSLQALLDPWNYSNVSKSASYNEFALDLAIYCLMITREGEKNSIMSEALAALREGYHQIRKLYAQAGLNSASHFHYDTYWKWYFNQIGFGPIQENTEKFYCLMKEGYVNFLFSETPDISVEDEQFLLRSKENEIVTNYLIDCKIHKGNIRSGSNPLFKSLLKRNLIREFYNGEYNTGKIDLDSKGRSTVLAGLFPLYFNGPASDGPFLYHHDLDQDLYHISNQWAEETIKVLFPQIEIEDALNPNKVIVQ</sequence>
<name>A0ABP7Z6L3_9SPHI</name>
<dbReference type="Proteomes" id="UP001500101">
    <property type="component" value="Unassembled WGS sequence"/>
</dbReference>
<dbReference type="PANTHER" id="PTHR40254:SF1">
    <property type="entry name" value="BLR0577 PROTEIN"/>
    <property type="match status" value="1"/>
</dbReference>
<feature type="domain" description="FAD-dependent urate hydroxylase HpyO/Asp monooxygenase CreE-like FAD/NAD(P)-binding" evidence="1">
    <location>
        <begin position="40"/>
        <end position="181"/>
    </location>
</feature>
<accession>A0ABP7Z6L3</accession>
<dbReference type="RefSeq" id="WP_344676062.1">
    <property type="nucleotide sequence ID" value="NZ_BAAAZI010000016.1"/>
</dbReference>
<dbReference type="InterPro" id="IPR052189">
    <property type="entry name" value="L-asp_N-monooxygenase_NS-form"/>
</dbReference>
<evidence type="ECO:0000313" key="2">
    <source>
        <dbReference type="EMBL" id="GAA4148469.1"/>
    </source>
</evidence>
<dbReference type="PANTHER" id="PTHR40254">
    <property type="entry name" value="BLR0577 PROTEIN"/>
    <property type="match status" value="1"/>
</dbReference>
<protein>
    <recommendedName>
        <fullName evidence="1">FAD-dependent urate hydroxylase HpyO/Asp monooxygenase CreE-like FAD/NAD(P)-binding domain-containing protein</fullName>
    </recommendedName>
</protein>
<proteinExistence type="predicted"/>
<organism evidence="2 3">
    <name type="scientific">Sphingobacterium kyonggiense</name>
    <dbReference type="NCBI Taxonomy" id="714075"/>
    <lineage>
        <taxon>Bacteria</taxon>
        <taxon>Pseudomonadati</taxon>
        <taxon>Bacteroidota</taxon>
        <taxon>Sphingobacteriia</taxon>
        <taxon>Sphingobacteriales</taxon>
        <taxon>Sphingobacteriaceae</taxon>
        <taxon>Sphingobacterium</taxon>
    </lineage>
</organism>
<dbReference type="EMBL" id="BAAAZI010000016">
    <property type="protein sequence ID" value="GAA4148469.1"/>
    <property type="molecule type" value="Genomic_DNA"/>
</dbReference>